<dbReference type="InterPro" id="IPR000682">
    <property type="entry name" value="PCMT"/>
</dbReference>
<dbReference type="GO" id="GO:0030091">
    <property type="term" value="P:protein repair"/>
    <property type="evidence" value="ECO:0007669"/>
    <property type="project" value="UniProtKB-UniRule"/>
</dbReference>
<dbReference type="NCBIfam" id="NF001453">
    <property type="entry name" value="PRK00312.1"/>
    <property type="match status" value="1"/>
</dbReference>
<evidence type="ECO:0000256" key="7">
    <source>
        <dbReference type="HAMAP-Rule" id="MF_00090"/>
    </source>
</evidence>
<reference evidence="8 9" key="1">
    <citation type="submission" date="2020-04" db="EMBL/GenBank/DDBJ databases">
        <authorList>
            <person name="De Canck E."/>
        </authorList>
    </citation>
    <scope>NUCLEOTIDE SEQUENCE [LARGE SCALE GENOMIC DNA]</scope>
    <source>
        <strain evidence="8 9">LMG 28138</strain>
    </source>
</reference>
<gene>
    <name evidence="8" type="primary">pcm_3</name>
    <name evidence="7" type="synonym">pcm</name>
    <name evidence="8" type="ORF">LMG28138_04344</name>
</gene>
<dbReference type="NCBIfam" id="TIGR00080">
    <property type="entry name" value="pimt"/>
    <property type="match status" value="1"/>
</dbReference>
<keyword evidence="6 7" id="KW-0949">S-adenosyl-L-methionine</keyword>
<dbReference type="PANTHER" id="PTHR11579">
    <property type="entry name" value="PROTEIN-L-ISOASPARTATE O-METHYLTRANSFERASE"/>
    <property type="match status" value="1"/>
</dbReference>
<dbReference type="CDD" id="cd02440">
    <property type="entry name" value="AdoMet_MTases"/>
    <property type="match status" value="1"/>
</dbReference>
<dbReference type="PANTHER" id="PTHR11579:SF0">
    <property type="entry name" value="PROTEIN-L-ISOASPARTATE(D-ASPARTATE) O-METHYLTRANSFERASE"/>
    <property type="match status" value="1"/>
</dbReference>
<dbReference type="GO" id="GO:0004719">
    <property type="term" value="F:protein-L-isoaspartate (D-aspartate) O-methyltransferase activity"/>
    <property type="evidence" value="ECO:0007669"/>
    <property type="project" value="UniProtKB-UniRule"/>
</dbReference>
<feature type="active site" evidence="7">
    <location>
        <position position="97"/>
    </location>
</feature>
<evidence type="ECO:0000256" key="4">
    <source>
        <dbReference type="ARBA" id="ARBA00022603"/>
    </source>
</evidence>
<accession>A0A6S7BZF2</accession>
<dbReference type="GO" id="GO:0032259">
    <property type="term" value="P:methylation"/>
    <property type="evidence" value="ECO:0007669"/>
    <property type="project" value="UniProtKB-KW"/>
</dbReference>
<evidence type="ECO:0000256" key="3">
    <source>
        <dbReference type="ARBA" id="ARBA00022490"/>
    </source>
</evidence>
<sequence>MKPVTLWSRILIPAIAMAWLYSGVHAADDFASRRAGMVKVIAALTADTSTETGRHALDARVMAAMEQVPRHKFVPPEEEPYAYENRPLPIGYGQTISQPYIVALMTDLMRVKPTDVVLEVGTGSGYQAAILATLARAVYTIEIVEPLGRQAQERLQRLAYKQVETRVGDGYYGWEAHAPYDAIVVTAAASHVPPPLMRQLKPGGRMVIPVGAQFLTQYLLLIEKSDDGTVSTQQILPVRFVPLVAH</sequence>
<proteinExistence type="inferred from homology"/>
<comment type="catalytic activity">
    <reaction evidence="7">
        <text>[protein]-L-isoaspartate + S-adenosyl-L-methionine = [protein]-L-isoaspartate alpha-methyl ester + S-adenosyl-L-homocysteine</text>
        <dbReference type="Rhea" id="RHEA:12705"/>
        <dbReference type="Rhea" id="RHEA-COMP:12143"/>
        <dbReference type="Rhea" id="RHEA-COMP:12144"/>
        <dbReference type="ChEBI" id="CHEBI:57856"/>
        <dbReference type="ChEBI" id="CHEBI:59789"/>
        <dbReference type="ChEBI" id="CHEBI:90596"/>
        <dbReference type="ChEBI" id="CHEBI:90598"/>
        <dbReference type="EC" id="2.1.1.77"/>
    </reaction>
</comment>
<evidence type="ECO:0000313" key="8">
    <source>
        <dbReference type="EMBL" id="CAB3797908.1"/>
    </source>
</evidence>
<keyword evidence="5 7" id="KW-0808">Transferase</keyword>
<comment type="similarity">
    <text evidence="2 7">Belongs to the methyltransferase superfamily. L-isoaspartyl/D-aspartyl protein methyltransferase family.</text>
</comment>
<keyword evidence="4 7" id="KW-0489">Methyltransferase</keyword>
<evidence type="ECO:0000256" key="2">
    <source>
        <dbReference type="ARBA" id="ARBA00005369"/>
    </source>
</evidence>
<keyword evidence="3 7" id="KW-0963">Cytoplasm</keyword>
<dbReference type="Proteomes" id="UP000494115">
    <property type="component" value="Unassembled WGS sequence"/>
</dbReference>
<dbReference type="SUPFAM" id="SSF53335">
    <property type="entry name" value="S-adenosyl-L-methionine-dependent methyltransferases"/>
    <property type="match status" value="1"/>
</dbReference>
<organism evidence="8 9">
    <name type="scientific">Pararobbsia alpina</name>
    <dbReference type="NCBI Taxonomy" id="621374"/>
    <lineage>
        <taxon>Bacteria</taxon>
        <taxon>Pseudomonadati</taxon>
        <taxon>Pseudomonadota</taxon>
        <taxon>Betaproteobacteria</taxon>
        <taxon>Burkholderiales</taxon>
        <taxon>Burkholderiaceae</taxon>
        <taxon>Pararobbsia</taxon>
    </lineage>
</organism>
<keyword evidence="9" id="KW-1185">Reference proteome</keyword>
<evidence type="ECO:0000256" key="6">
    <source>
        <dbReference type="ARBA" id="ARBA00022691"/>
    </source>
</evidence>
<dbReference type="GO" id="GO:0005737">
    <property type="term" value="C:cytoplasm"/>
    <property type="evidence" value="ECO:0007669"/>
    <property type="project" value="UniProtKB-SubCell"/>
</dbReference>
<dbReference type="Gene3D" id="3.40.50.150">
    <property type="entry name" value="Vaccinia Virus protein VP39"/>
    <property type="match status" value="1"/>
</dbReference>
<dbReference type="EMBL" id="CADIKM010000027">
    <property type="protein sequence ID" value="CAB3797908.1"/>
    <property type="molecule type" value="Genomic_DNA"/>
</dbReference>
<evidence type="ECO:0000256" key="1">
    <source>
        <dbReference type="ARBA" id="ARBA00004496"/>
    </source>
</evidence>
<dbReference type="AlphaFoldDB" id="A0A6S7BZF2"/>
<evidence type="ECO:0000256" key="5">
    <source>
        <dbReference type="ARBA" id="ARBA00022679"/>
    </source>
</evidence>
<comment type="function">
    <text evidence="7">Catalyzes the methyl esterification of L-isoaspartyl residues in peptides and proteins that result from spontaneous decomposition of normal L-aspartyl and L-asparaginyl residues. It plays a role in the repair and/or degradation of damaged proteins.</text>
</comment>
<dbReference type="InterPro" id="IPR029063">
    <property type="entry name" value="SAM-dependent_MTases_sf"/>
</dbReference>
<evidence type="ECO:0000313" key="9">
    <source>
        <dbReference type="Proteomes" id="UP000494115"/>
    </source>
</evidence>
<dbReference type="FunFam" id="3.40.50.150:FF:000010">
    <property type="entry name" value="Protein-L-isoaspartate O-methyltransferase"/>
    <property type="match status" value="1"/>
</dbReference>
<dbReference type="EC" id="2.1.1.77" evidence="7"/>
<protein>
    <recommendedName>
        <fullName evidence="7">Protein-L-isoaspartate O-methyltransferase</fullName>
        <ecNumber evidence="7">2.1.1.77</ecNumber>
    </recommendedName>
    <alternativeName>
        <fullName evidence="7">L-isoaspartyl protein carboxyl methyltransferase</fullName>
    </alternativeName>
    <alternativeName>
        <fullName evidence="7">Protein L-isoaspartyl methyltransferase</fullName>
    </alternativeName>
    <alternativeName>
        <fullName evidence="7">Protein-beta-aspartate methyltransferase</fullName>
        <shortName evidence="7">PIMT</shortName>
    </alternativeName>
</protein>
<dbReference type="HAMAP" id="MF_00090">
    <property type="entry name" value="PIMT"/>
    <property type="match status" value="1"/>
</dbReference>
<name>A0A6S7BZF2_9BURK</name>
<dbReference type="Pfam" id="PF01135">
    <property type="entry name" value="PCMT"/>
    <property type="match status" value="1"/>
</dbReference>
<comment type="subcellular location">
    <subcellularLocation>
        <location evidence="1 7">Cytoplasm</location>
    </subcellularLocation>
</comment>
<dbReference type="PROSITE" id="PS01279">
    <property type="entry name" value="PCMT"/>
    <property type="match status" value="1"/>
</dbReference>